<comment type="similarity">
    <text evidence="1">Belongs to the 'GDSL' lipolytic enzyme family.</text>
</comment>
<dbReference type="Pfam" id="PF00657">
    <property type="entry name" value="Lipase_GDSL"/>
    <property type="match status" value="1"/>
</dbReference>
<evidence type="ECO:0000256" key="1">
    <source>
        <dbReference type="ARBA" id="ARBA00008668"/>
    </source>
</evidence>
<dbReference type="Proteomes" id="UP001341840">
    <property type="component" value="Unassembled WGS sequence"/>
</dbReference>
<dbReference type="InterPro" id="IPR044552">
    <property type="entry name" value="GLIP1-5/GLL25"/>
</dbReference>
<proteinExistence type="inferred from homology"/>
<evidence type="ECO:0000256" key="2">
    <source>
        <dbReference type="ARBA" id="ARBA00022729"/>
    </source>
</evidence>
<name>A0ABU6THZ8_9FABA</name>
<dbReference type="InterPro" id="IPR035669">
    <property type="entry name" value="SGNH_plant_lipase-like"/>
</dbReference>
<dbReference type="PANTHER" id="PTHR45966:SF12">
    <property type="entry name" value="GDSL ESTERASE_LIPASE 1-LIKE ISOFORM X2"/>
    <property type="match status" value="1"/>
</dbReference>
<sequence length="338" mass="38230">MMMSLEECNGSYMKHKALFVFGDSLYDPGNNLYLQQKNRSLLPSDHYPYGKTFFNHPTGRFSDGRIVPDFIGLPILSAYLKAQHTPFTYGANFASAGAAVTIASNSNIWLPRQMRYFKEVVKSLRQEVGYIRAERVLKDAVYLFSIGGNDYNVLHMLNPNATKSYRMAFINKVVRNLTTVFKEIYSIGGRKFGYQNVGPLGCSPISRVISSGDCDPILMEMASQHNKAFAKALNNLHHHLPGFRYALFDYYNALLDRINHPSKYGLKEGKVACCGNGPYRRMGCGNGKKFEVCKNPSEYVWFDFAHPVEKVNNQIAMLLWNASPNVTAPYNVAQLFNY</sequence>
<dbReference type="PANTHER" id="PTHR45966">
    <property type="entry name" value="GDSL-LIKE LIPASE/ACYLHYDROLASE"/>
    <property type="match status" value="1"/>
</dbReference>
<keyword evidence="2" id="KW-0732">Signal</keyword>
<protein>
    <submittedName>
        <fullName evidence="3">Uncharacterized protein</fullName>
    </submittedName>
</protein>
<dbReference type="CDD" id="cd01837">
    <property type="entry name" value="SGNH_plant_lipase_like"/>
    <property type="match status" value="1"/>
</dbReference>
<dbReference type="InterPro" id="IPR036514">
    <property type="entry name" value="SGNH_hydro_sf"/>
</dbReference>
<dbReference type="EMBL" id="JASCZI010091004">
    <property type="protein sequence ID" value="MED6148371.1"/>
    <property type="molecule type" value="Genomic_DNA"/>
</dbReference>
<gene>
    <name evidence="3" type="ORF">PIB30_052619</name>
</gene>
<reference evidence="3 4" key="1">
    <citation type="journal article" date="2023" name="Plants (Basel)">
        <title>Bridging the Gap: Combining Genomics and Transcriptomics Approaches to Understand Stylosanthes scabra, an Orphan Legume from the Brazilian Caatinga.</title>
        <authorList>
            <person name="Ferreira-Neto J.R.C."/>
            <person name="da Silva M.D."/>
            <person name="Binneck E."/>
            <person name="de Melo N.F."/>
            <person name="da Silva R.H."/>
            <person name="de Melo A.L.T.M."/>
            <person name="Pandolfi V."/>
            <person name="Bustamante F.O."/>
            <person name="Brasileiro-Vidal A.C."/>
            <person name="Benko-Iseppon A.M."/>
        </authorList>
    </citation>
    <scope>NUCLEOTIDE SEQUENCE [LARGE SCALE GENOMIC DNA]</scope>
    <source>
        <tissue evidence="3">Leaves</tissue>
    </source>
</reference>
<organism evidence="3 4">
    <name type="scientific">Stylosanthes scabra</name>
    <dbReference type="NCBI Taxonomy" id="79078"/>
    <lineage>
        <taxon>Eukaryota</taxon>
        <taxon>Viridiplantae</taxon>
        <taxon>Streptophyta</taxon>
        <taxon>Embryophyta</taxon>
        <taxon>Tracheophyta</taxon>
        <taxon>Spermatophyta</taxon>
        <taxon>Magnoliopsida</taxon>
        <taxon>eudicotyledons</taxon>
        <taxon>Gunneridae</taxon>
        <taxon>Pentapetalae</taxon>
        <taxon>rosids</taxon>
        <taxon>fabids</taxon>
        <taxon>Fabales</taxon>
        <taxon>Fabaceae</taxon>
        <taxon>Papilionoideae</taxon>
        <taxon>50 kb inversion clade</taxon>
        <taxon>dalbergioids sensu lato</taxon>
        <taxon>Dalbergieae</taxon>
        <taxon>Pterocarpus clade</taxon>
        <taxon>Stylosanthes</taxon>
    </lineage>
</organism>
<evidence type="ECO:0000313" key="4">
    <source>
        <dbReference type="Proteomes" id="UP001341840"/>
    </source>
</evidence>
<accession>A0ABU6THZ8</accession>
<dbReference type="InterPro" id="IPR001087">
    <property type="entry name" value="GDSL"/>
</dbReference>
<evidence type="ECO:0000313" key="3">
    <source>
        <dbReference type="EMBL" id="MED6148371.1"/>
    </source>
</evidence>
<comment type="caution">
    <text evidence="3">The sequence shown here is derived from an EMBL/GenBank/DDBJ whole genome shotgun (WGS) entry which is preliminary data.</text>
</comment>
<dbReference type="Gene3D" id="3.40.50.1110">
    <property type="entry name" value="SGNH hydrolase"/>
    <property type="match status" value="1"/>
</dbReference>
<keyword evidence="4" id="KW-1185">Reference proteome</keyword>